<dbReference type="InterPro" id="IPR041118">
    <property type="entry name" value="Rx_N"/>
</dbReference>
<dbReference type="GO" id="GO:0006952">
    <property type="term" value="P:defense response"/>
    <property type="evidence" value="ECO:0007669"/>
    <property type="project" value="UniProtKB-KW"/>
</dbReference>
<evidence type="ECO:0000256" key="1">
    <source>
        <dbReference type="ARBA" id="ARBA00022737"/>
    </source>
</evidence>
<keyword evidence="6" id="KW-1185">Reference proteome</keyword>
<organism evidence="5 6">
    <name type="scientific">Hevea brasiliensis</name>
    <name type="common">Para rubber tree</name>
    <name type="synonym">Siphonia brasiliensis</name>
    <dbReference type="NCBI Taxonomy" id="3981"/>
    <lineage>
        <taxon>Eukaryota</taxon>
        <taxon>Viridiplantae</taxon>
        <taxon>Streptophyta</taxon>
        <taxon>Embryophyta</taxon>
        <taxon>Tracheophyta</taxon>
        <taxon>Spermatophyta</taxon>
        <taxon>Magnoliopsida</taxon>
        <taxon>eudicotyledons</taxon>
        <taxon>Gunneridae</taxon>
        <taxon>Pentapetalae</taxon>
        <taxon>rosids</taxon>
        <taxon>fabids</taxon>
        <taxon>Malpighiales</taxon>
        <taxon>Euphorbiaceae</taxon>
        <taxon>Crotonoideae</taxon>
        <taxon>Micrandreae</taxon>
        <taxon>Hevea</taxon>
    </lineage>
</organism>
<reference evidence="5 6" key="1">
    <citation type="journal article" date="2020" name="Mol. Plant">
        <title>The Chromosome-Based Rubber Tree Genome Provides New Insights into Spurge Genome Evolution and Rubber Biosynthesis.</title>
        <authorList>
            <person name="Liu J."/>
            <person name="Shi C."/>
            <person name="Shi C.C."/>
            <person name="Li W."/>
            <person name="Zhang Q.J."/>
            <person name="Zhang Y."/>
            <person name="Li K."/>
            <person name="Lu H.F."/>
            <person name="Shi C."/>
            <person name="Zhu S.T."/>
            <person name="Xiao Z.Y."/>
            <person name="Nan H."/>
            <person name="Yue Y."/>
            <person name="Zhu X.G."/>
            <person name="Wu Y."/>
            <person name="Hong X.N."/>
            <person name="Fan G.Y."/>
            <person name="Tong Y."/>
            <person name="Zhang D."/>
            <person name="Mao C.L."/>
            <person name="Liu Y.L."/>
            <person name="Hao S.J."/>
            <person name="Liu W.Q."/>
            <person name="Lv M.Q."/>
            <person name="Zhang H.B."/>
            <person name="Liu Y."/>
            <person name="Hu-Tang G.R."/>
            <person name="Wang J.P."/>
            <person name="Wang J.H."/>
            <person name="Sun Y.H."/>
            <person name="Ni S.B."/>
            <person name="Chen W.B."/>
            <person name="Zhang X.C."/>
            <person name="Jiao Y.N."/>
            <person name="Eichler E.E."/>
            <person name="Li G.H."/>
            <person name="Liu X."/>
            <person name="Gao L.Z."/>
        </authorList>
    </citation>
    <scope>NUCLEOTIDE SEQUENCE [LARGE SCALE GENOMIC DNA]</scope>
    <source>
        <strain evidence="6">cv. GT1</strain>
        <tissue evidence="5">Leaf</tissue>
    </source>
</reference>
<dbReference type="CDD" id="cd14798">
    <property type="entry name" value="RX-CC_like"/>
    <property type="match status" value="1"/>
</dbReference>
<dbReference type="EMBL" id="JAAGAX010000003">
    <property type="protein sequence ID" value="KAF2319562.1"/>
    <property type="molecule type" value="Genomic_DNA"/>
</dbReference>
<gene>
    <name evidence="5" type="ORF">GH714_017025</name>
</gene>
<dbReference type="InterPro" id="IPR038005">
    <property type="entry name" value="RX-like_CC"/>
</dbReference>
<dbReference type="Proteomes" id="UP000467840">
    <property type="component" value="Chromosome 10"/>
</dbReference>
<proteinExistence type="predicted"/>
<comment type="caution">
    <text evidence="5">The sequence shown here is derived from an EMBL/GenBank/DDBJ whole genome shotgun (WGS) entry which is preliminary data.</text>
</comment>
<dbReference type="Gene3D" id="1.20.5.4130">
    <property type="match status" value="1"/>
</dbReference>
<accession>A0A6A6N045</accession>
<name>A0A6A6N045_HEVBR</name>
<evidence type="ECO:0000256" key="3">
    <source>
        <dbReference type="ARBA" id="ARBA00022821"/>
    </source>
</evidence>
<keyword evidence="3" id="KW-0611">Plant defense</keyword>
<evidence type="ECO:0000256" key="2">
    <source>
        <dbReference type="ARBA" id="ARBA00022741"/>
    </source>
</evidence>
<sequence>MTEWVLFSVADGILSKLVSLAFQEIGLWCSLQDELDKLKNTISRIHAVLLDAEKKQTMNEQVKDWLGKLKDVVYDVDDLLDEITTEALRRRVMDGNKPTKKRSKVRC</sequence>
<protein>
    <recommendedName>
        <fullName evidence="4">Disease resistance N-terminal domain-containing protein</fullName>
    </recommendedName>
</protein>
<evidence type="ECO:0000313" key="5">
    <source>
        <dbReference type="EMBL" id="KAF2319562.1"/>
    </source>
</evidence>
<dbReference type="Pfam" id="PF18052">
    <property type="entry name" value="Rx_N"/>
    <property type="match status" value="1"/>
</dbReference>
<evidence type="ECO:0000259" key="4">
    <source>
        <dbReference type="Pfam" id="PF18052"/>
    </source>
</evidence>
<keyword evidence="2" id="KW-0547">Nucleotide-binding</keyword>
<evidence type="ECO:0000313" key="6">
    <source>
        <dbReference type="Proteomes" id="UP000467840"/>
    </source>
</evidence>
<feature type="domain" description="Disease resistance N-terminal" evidence="4">
    <location>
        <begin position="13"/>
        <end position="97"/>
    </location>
</feature>
<keyword evidence="1" id="KW-0677">Repeat</keyword>
<dbReference type="AlphaFoldDB" id="A0A6A6N045"/>
<dbReference type="GO" id="GO:0000166">
    <property type="term" value="F:nucleotide binding"/>
    <property type="evidence" value="ECO:0007669"/>
    <property type="project" value="UniProtKB-KW"/>
</dbReference>